<evidence type="ECO:0000259" key="2">
    <source>
        <dbReference type="PROSITE" id="PS50042"/>
    </source>
</evidence>
<feature type="compositionally biased region" description="Low complexity" evidence="1">
    <location>
        <begin position="570"/>
        <end position="596"/>
    </location>
</feature>
<dbReference type="eggNOG" id="KOG1113">
    <property type="taxonomic scope" value="Eukaryota"/>
</dbReference>
<evidence type="ECO:0000313" key="3">
    <source>
        <dbReference type="EMBL" id="EAR93200.2"/>
    </source>
</evidence>
<evidence type="ECO:0000313" key="4">
    <source>
        <dbReference type="Proteomes" id="UP000009168"/>
    </source>
</evidence>
<reference evidence="4" key="1">
    <citation type="journal article" date="2006" name="PLoS Biol.">
        <title>Macronuclear genome sequence of the ciliate Tetrahymena thermophila, a model eukaryote.</title>
        <authorList>
            <person name="Eisen J.A."/>
            <person name="Coyne R.S."/>
            <person name="Wu M."/>
            <person name="Wu D."/>
            <person name="Thiagarajan M."/>
            <person name="Wortman J.R."/>
            <person name="Badger J.H."/>
            <person name="Ren Q."/>
            <person name="Amedeo P."/>
            <person name="Jones K.M."/>
            <person name="Tallon L.J."/>
            <person name="Delcher A.L."/>
            <person name="Salzberg S.L."/>
            <person name="Silva J.C."/>
            <person name="Haas B.J."/>
            <person name="Majoros W.H."/>
            <person name="Farzad M."/>
            <person name="Carlton J.M."/>
            <person name="Smith R.K. Jr."/>
            <person name="Garg J."/>
            <person name="Pearlman R.E."/>
            <person name="Karrer K.M."/>
            <person name="Sun L."/>
            <person name="Manning G."/>
            <person name="Elde N.C."/>
            <person name="Turkewitz A.P."/>
            <person name="Asai D.J."/>
            <person name="Wilkes D.E."/>
            <person name="Wang Y."/>
            <person name="Cai H."/>
            <person name="Collins K."/>
            <person name="Stewart B.A."/>
            <person name="Lee S.R."/>
            <person name="Wilamowska K."/>
            <person name="Weinberg Z."/>
            <person name="Ruzzo W.L."/>
            <person name="Wloga D."/>
            <person name="Gaertig J."/>
            <person name="Frankel J."/>
            <person name="Tsao C.-C."/>
            <person name="Gorovsky M.A."/>
            <person name="Keeling P.J."/>
            <person name="Waller R.F."/>
            <person name="Patron N.J."/>
            <person name="Cherry J.M."/>
            <person name="Stover N.A."/>
            <person name="Krieger C.J."/>
            <person name="del Toro C."/>
            <person name="Ryder H.F."/>
            <person name="Williamson S.C."/>
            <person name="Barbeau R.A."/>
            <person name="Hamilton E.P."/>
            <person name="Orias E."/>
        </authorList>
    </citation>
    <scope>NUCLEOTIDE SEQUENCE [LARGE SCALE GENOMIC DNA]</scope>
    <source>
        <strain evidence="4">SB210</strain>
    </source>
</reference>
<dbReference type="Pfam" id="PF00027">
    <property type="entry name" value="cNMP_binding"/>
    <property type="match status" value="1"/>
</dbReference>
<evidence type="ECO:0000256" key="1">
    <source>
        <dbReference type="SAM" id="MobiDB-lite"/>
    </source>
</evidence>
<dbReference type="InterPro" id="IPR018490">
    <property type="entry name" value="cNMP-bd_dom_sf"/>
</dbReference>
<feature type="compositionally biased region" description="Polar residues" evidence="1">
    <location>
        <begin position="813"/>
        <end position="822"/>
    </location>
</feature>
<protein>
    <submittedName>
        <fullName evidence="3">Cyclic nucleotide-binding domain protein</fullName>
    </submittedName>
</protein>
<dbReference type="OrthoDB" id="417078at2759"/>
<dbReference type="Proteomes" id="UP000009168">
    <property type="component" value="Unassembled WGS sequence"/>
</dbReference>
<dbReference type="InParanoid" id="Q239J0"/>
<dbReference type="SMART" id="SM00100">
    <property type="entry name" value="cNMP"/>
    <property type="match status" value="1"/>
</dbReference>
<feature type="region of interest" description="Disordered" evidence="1">
    <location>
        <begin position="1"/>
        <end position="23"/>
    </location>
</feature>
<gene>
    <name evidence="3" type="ORF">TTHERM_01227800</name>
</gene>
<feature type="compositionally biased region" description="Polar residues" evidence="1">
    <location>
        <begin position="167"/>
        <end position="183"/>
    </location>
</feature>
<feature type="region of interest" description="Disordered" evidence="1">
    <location>
        <begin position="360"/>
        <end position="381"/>
    </location>
</feature>
<dbReference type="Gene3D" id="2.60.120.10">
    <property type="entry name" value="Jelly Rolls"/>
    <property type="match status" value="3"/>
</dbReference>
<dbReference type="RefSeq" id="XP_001013445.2">
    <property type="nucleotide sequence ID" value="XM_001013445.2"/>
</dbReference>
<feature type="region of interest" description="Disordered" evidence="1">
    <location>
        <begin position="570"/>
        <end position="597"/>
    </location>
</feature>
<dbReference type="EMBL" id="GG662731">
    <property type="protein sequence ID" value="EAR93200.2"/>
    <property type="molecule type" value="Genomic_DNA"/>
</dbReference>
<dbReference type="CDD" id="cd00038">
    <property type="entry name" value="CAP_ED"/>
    <property type="match status" value="1"/>
</dbReference>
<proteinExistence type="predicted"/>
<feature type="domain" description="Cyclic nucleotide-binding" evidence="2">
    <location>
        <begin position="256"/>
        <end position="301"/>
    </location>
</feature>
<dbReference type="HOGENOM" id="CLU_266744_0_0_1"/>
<dbReference type="PANTHER" id="PTHR23011">
    <property type="entry name" value="CYCLIC NUCLEOTIDE-BINDING DOMAIN CONTAINING PROTEIN"/>
    <property type="match status" value="1"/>
</dbReference>
<dbReference type="STRING" id="312017.Q239J0"/>
<dbReference type="SUPFAM" id="SSF51206">
    <property type="entry name" value="cAMP-binding domain-like"/>
    <property type="match status" value="2"/>
</dbReference>
<dbReference type="PANTHER" id="PTHR23011:SF28">
    <property type="entry name" value="CYCLIC NUCLEOTIDE-BINDING DOMAIN CONTAINING PROTEIN"/>
    <property type="match status" value="1"/>
</dbReference>
<organism evidence="3 4">
    <name type="scientific">Tetrahymena thermophila (strain SB210)</name>
    <dbReference type="NCBI Taxonomy" id="312017"/>
    <lineage>
        <taxon>Eukaryota</taxon>
        <taxon>Sar</taxon>
        <taxon>Alveolata</taxon>
        <taxon>Ciliophora</taxon>
        <taxon>Intramacronucleata</taxon>
        <taxon>Oligohymenophorea</taxon>
        <taxon>Hymenostomatida</taxon>
        <taxon>Tetrahymenina</taxon>
        <taxon>Tetrahymenidae</taxon>
        <taxon>Tetrahymena</taxon>
    </lineage>
</organism>
<dbReference type="GeneID" id="7842837"/>
<dbReference type="InterPro" id="IPR014710">
    <property type="entry name" value="RmlC-like_jellyroll"/>
</dbReference>
<keyword evidence="4" id="KW-1185">Reference proteome</keyword>
<feature type="compositionally biased region" description="Basic and acidic residues" evidence="1">
    <location>
        <begin position="13"/>
        <end position="22"/>
    </location>
</feature>
<dbReference type="AlphaFoldDB" id="Q239J0"/>
<accession>Q239J0</accession>
<name>Q239J0_TETTS</name>
<feature type="region of interest" description="Disordered" evidence="1">
    <location>
        <begin position="813"/>
        <end position="836"/>
    </location>
</feature>
<feature type="region of interest" description="Disordered" evidence="1">
    <location>
        <begin position="155"/>
        <end position="183"/>
    </location>
</feature>
<dbReference type="KEGG" id="tet:TTHERM_01227800"/>
<dbReference type="PROSITE" id="PS50042">
    <property type="entry name" value="CNMP_BINDING_3"/>
    <property type="match status" value="2"/>
</dbReference>
<dbReference type="InterPro" id="IPR000595">
    <property type="entry name" value="cNMP-bd_dom"/>
</dbReference>
<sequence length="1212" mass="140262">MVSQQKVNKGKQGKKEEDEKKQKNQINYLTQEKRNIGQQMLSKFLENDYNLEVATQQQKLCCLLVILEKKPEDRTQKEVKILARLTENIKFFKEVRLSENGSSIHEQLCKYLIPRSFEANKTLFNQGDHGDEFWIILTGEVKVLKREFVETVSSNEQLNSERESKSKQSNSLPTESSQENNGPIQGEFQTVEKVRLAPGNCFGELALVSEGETRKATVQTTMDSEFAVVMKDDFLRIIKVISQNSVFIEKFASMSLLNQLNYNQVKQLYDICYEKEFRHNNIVYSEGDTPEEVYFIKSGEFSEKILKKEEYKYEICQSNNDQLSVTNQQNVQQNKQSGNNIKVNSNSRKKDEQLNLLITAQDPQSQDSSKKSKLQNQLSKQQLEKASEQHLQISEDVILGELMLYKNKKVKSKKLNPLTDHMKSDQFITLKIMSIGQCFGEEELILKKNREYKRVTTVICTSDSGSLYCFNKKDFLKKFYNDDIIYKIFASQLQVKREQRTNQLQKFSDTHNSHAKIFEIQSNIIRVVRNCDLVEDFDEKEHCFIKPQRLNFKSLSSTLYQTQQANSQQQQQLVQQQQSSQMNSSSLTSSSNGQSSPIVEEYTKSIRKGQTDNLVIEEVYQSGNENNTGSNSQKIAGKPVERNTMQILQQSTSYNNKKSYMGTVRKSQGIIILQQEYLKQFYEKYNIPEQDLYQKDLTSSFKKSKQIQDHILDGSQTNRSNLENGNHFLVRMNELKKDQQQNLFSYLRKQQQSYDSSTQAIIVNSPLNNSKHDLPLTQNAMSQFNPQTISSFKEYIANLHDQPVLNKLNGQLKNTEQSSMSQRRNKQQKKSFQSDIDCQRRVSDIINVNSDKIQTPKLNLNSQKISLSYAGSVAEQLTDREKEHKRRLSQDTNPLSQSEMFNHKEGIKKQFSYNQKMSNLSQALQRNYKDHQSEQQSQNLLINTFKNTFYSQKAQFEQNSPNGRMFSSSYGNFSGLIKPSSSLQSTKYYNPLVLKVHQDFIDKQKNEIPTATLHSKSLQKQNSGSISSILTNLKLSKHLNTNNNNNPFHSQENYIQSSSRTELSSSALNKYPKQIYQDSEKTEKDKFNIFRIPIQTPQKKSEPQNVNSQKKIENQTYTNYFSTPSKEVKTKQQIKKNLDVNMLPLKYKLNLIVQNKDHHKITQGKIKKNMPQLQALGILQSSGIHLQDRQKLSNNNFTSNNSSNHQFFEQNS</sequence>
<feature type="domain" description="Cyclic nucleotide-binding" evidence="2">
    <location>
        <begin position="107"/>
        <end position="238"/>
    </location>
</feature>